<proteinExistence type="predicted"/>
<dbReference type="Proteomes" id="UP001156870">
    <property type="component" value="Unassembled WGS sequence"/>
</dbReference>
<comment type="caution">
    <text evidence="1">The sequence shown here is derived from an EMBL/GenBank/DDBJ whole genome shotgun (WGS) entry which is preliminary data.</text>
</comment>
<keyword evidence="2" id="KW-1185">Reference proteome</keyword>
<gene>
    <name evidence="1" type="ORF">GCM10007877_23490</name>
</gene>
<name>A0AA37T422_9GAMM</name>
<organism evidence="1 2">
    <name type="scientific">Marinibactrum halimedae</name>
    <dbReference type="NCBI Taxonomy" id="1444977"/>
    <lineage>
        <taxon>Bacteria</taxon>
        <taxon>Pseudomonadati</taxon>
        <taxon>Pseudomonadota</taxon>
        <taxon>Gammaproteobacteria</taxon>
        <taxon>Cellvibrionales</taxon>
        <taxon>Cellvibrionaceae</taxon>
        <taxon>Marinibactrum</taxon>
    </lineage>
</organism>
<dbReference type="RefSeq" id="WP_232593101.1">
    <property type="nucleotide sequence ID" value="NZ_BSPD01000056.1"/>
</dbReference>
<reference evidence="1 2" key="1">
    <citation type="journal article" date="2014" name="Int. J. Syst. Evol. Microbiol.">
        <title>Complete genome sequence of Corynebacterium casei LMG S-19264T (=DSM 44701T), isolated from a smear-ripened cheese.</title>
        <authorList>
            <consortium name="US DOE Joint Genome Institute (JGI-PGF)"/>
            <person name="Walter F."/>
            <person name="Albersmeier A."/>
            <person name="Kalinowski J."/>
            <person name="Ruckert C."/>
        </authorList>
    </citation>
    <scope>NUCLEOTIDE SEQUENCE [LARGE SCALE GENOMIC DNA]</scope>
    <source>
        <strain evidence="1 2">NBRC 110095</strain>
    </source>
</reference>
<protein>
    <submittedName>
        <fullName evidence="1">Uncharacterized protein</fullName>
    </submittedName>
</protein>
<evidence type="ECO:0000313" key="1">
    <source>
        <dbReference type="EMBL" id="GLS26633.1"/>
    </source>
</evidence>
<accession>A0AA37T422</accession>
<dbReference type="AlphaFoldDB" id="A0AA37T422"/>
<evidence type="ECO:0000313" key="2">
    <source>
        <dbReference type="Proteomes" id="UP001156870"/>
    </source>
</evidence>
<sequence length="172" mass="19160">MPQQKVQVGDLQSATMVGGRLPGGFRPVGGKIISNDLRFRCVKKGQFDLCVVLGQFEDAGRPFATLETFTIAVKDLAEKVELPPISFKYARGLNYFKVTHNVAGQNFSDFKSSQWYQGMAQAKKLEICQMIYQQWRALCGLYLYDFNMRAIPPELKAEIDLLASGNLNAVGA</sequence>
<dbReference type="EMBL" id="BSPD01000056">
    <property type="protein sequence ID" value="GLS26633.1"/>
    <property type="molecule type" value="Genomic_DNA"/>
</dbReference>